<reference evidence="4" key="1">
    <citation type="journal article" date="2019" name="Int. J. Syst. Evol. Microbiol.">
        <title>The Global Catalogue of Microorganisms (GCM) 10K type strain sequencing project: providing services to taxonomists for standard genome sequencing and annotation.</title>
        <authorList>
            <consortium name="The Broad Institute Genomics Platform"/>
            <consortium name="The Broad Institute Genome Sequencing Center for Infectious Disease"/>
            <person name="Wu L."/>
            <person name="Ma J."/>
        </authorList>
    </citation>
    <scope>NUCLEOTIDE SEQUENCE [LARGE SCALE GENOMIC DNA]</scope>
    <source>
        <strain evidence="4">NBRC 112416</strain>
    </source>
</reference>
<dbReference type="InterPro" id="IPR021136">
    <property type="entry name" value="Flagellar_hook_control-like_C"/>
</dbReference>
<comment type="caution">
    <text evidence="3">The sequence shown here is derived from an EMBL/GenBank/DDBJ whole genome shotgun (WGS) entry which is preliminary data.</text>
</comment>
<organism evidence="3 4">
    <name type="scientific">Devosia nitrariae</name>
    <dbReference type="NCBI Taxonomy" id="2071872"/>
    <lineage>
        <taxon>Bacteria</taxon>
        <taxon>Pseudomonadati</taxon>
        <taxon>Pseudomonadota</taxon>
        <taxon>Alphaproteobacteria</taxon>
        <taxon>Hyphomicrobiales</taxon>
        <taxon>Devosiaceae</taxon>
        <taxon>Devosia</taxon>
    </lineage>
</organism>
<protein>
    <recommendedName>
        <fullName evidence="2">Flagellar hook-length control protein-like C-terminal domain-containing protein</fullName>
    </recommendedName>
</protein>
<feature type="compositionally biased region" description="Low complexity" evidence="1">
    <location>
        <begin position="1"/>
        <end position="15"/>
    </location>
</feature>
<dbReference type="Gene3D" id="3.30.750.140">
    <property type="match status" value="1"/>
</dbReference>
<dbReference type="EMBL" id="BSNS01000012">
    <property type="protein sequence ID" value="GLQ55841.1"/>
    <property type="molecule type" value="Genomic_DNA"/>
</dbReference>
<feature type="region of interest" description="Disordered" evidence="1">
    <location>
        <begin position="454"/>
        <end position="482"/>
    </location>
</feature>
<dbReference type="Proteomes" id="UP001156691">
    <property type="component" value="Unassembled WGS sequence"/>
</dbReference>
<keyword evidence="4" id="KW-1185">Reference proteome</keyword>
<proteinExistence type="predicted"/>
<feature type="region of interest" description="Disordered" evidence="1">
    <location>
        <begin position="1"/>
        <end position="22"/>
    </location>
</feature>
<name>A0ABQ5W7U6_9HYPH</name>
<dbReference type="Pfam" id="PF02120">
    <property type="entry name" value="Flg_hook"/>
    <property type="match status" value="1"/>
</dbReference>
<gene>
    <name evidence="3" type="ORF">GCM10010862_31000</name>
</gene>
<dbReference type="InterPro" id="IPR038610">
    <property type="entry name" value="FliK-like_C_sf"/>
</dbReference>
<evidence type="ECO:0000313" key="4">
    <source>
        <dbReference type="Proteomes" id="UP001156691"/>
    </source>
</evidence>
<evidence type="ECO:0000259" key="2">
    <source>
        <dbReference type="Pfam" id="PF02120"/>
    </source>
</evidence>
<accession>A0ABQ5W7U6</accession>
<dbReference type="CDD" id="cd17470">
    <property type="entry name" value="T3SS_Flik_C"/>
    <property type="match status" value="1"/>
</dbReference>
<evidence type="ECO:0000256" key="1">
    <source>
        <dbReference type="SAM" id="MobiDB-lite"/>
    </source>
</evidence>
<dbReference type="RefSeq" id="WP_284341250.1">
    <property type="nucleotide sequence ID" value="NZ_BSNS01000012.1"/>
</dbReference>
<feature type="domain" description="Flagellar hook-length control protein-like C-terminal" evidence="2">
    <location>
        <begin position="373"/>
        <end position="443"/>
    </location>
</feature>
<evidence type="ECO:0000313" key="3">
    <source>
        <dbReference type="EMBL" id="GLQ55841.1"/>
    </source>
</evidence>
<sequence length="500" mass="50833">MSSSLLVSSSSGSVSAFGDAPASSNGNAPSGFEALLAVLSGAGSDEAALKAGIGNLLGEEVVDLKFEAGALVGVQLAGQDKPLSLADLAQAAGIELPAEPEAPGDAPALLAELLERLARLGDDPDNEQLAEIDQLLDALAAALDLPLGATPTPAELARMGANLLVEGATTGQRLTGLLADFAAGLARPTSGEAEDGATLARDLAAKLGAFAAALDETGADGEPFARLGLAGDAEPLTGDLQARIAALVAGKTGIKPAPTDAPLSTDPRLTEVIASGEATGESDAPEARALSDVGAARADKRPAGSAAQMPETTARLAAAAQADAPQGQSIAAEIATQTGTRVETAPVARPVVAGYQTSQQQINLPQIAFEISRQTQQGNTHFQIRLDPPELGRIDVRMEIDQAGNVHARLTVEKSETLDLMQRDQRTLERALAQAGMDGTKTNLEFSLRQNPFAQQDQGGRGSDAPVFGGETAAEPDEPPAPAVTLYRGAARAGGINILA</sequence>